<protein>
    <submittedName>
        <fullName evidence="2">Uncharacterized protein</fullName>
    </submittedName>
</protein>
<feature type="region of interest" description="Disordered" evidence="1">
    <location>
        <begin position="919"/>
        <end position="996"/>
    </location>
</feature>
<accession>A0ABW3XYE7</accession>
<evidence type="ECO:0000313" key="3">
    <source>
        <dbReference type="Proteomes" id="UP001597058"/>
    </source>
</evidence>
<feature type="region of interest" description="Disordered" evidence="1">
    <location>
        <begin position="873"/>
        <end position="893"/>
    </location>
</feature>
<gene>
    <name evidence="2" type="ORF">ACFQ5X_48725</name>
</gene>
<feature type="compositionally biased region" description="Basic and acidic residues" evidence="1">
    <location>
        <begin position="934"/>
        <end position="950"/>
    </location>
</feature>
<dbReference type="Proteomes" id="UP001597058">
    <property type="component" value="Unassembled WGS sequence"/>
</dbReference>
<name>A0ABW3XYE7_9ACTN</name>
<organism evidence="2 3">
    <name type="scientific">Streptomyces kaempferi</name>
    <dbReference type="NCBI Taxonomy" id="333725"/>
    <lineage>
        <taxon>Bacteria</taxon>
        <taxon>Bacillati</taxon>
        <taxon>Actinomycetota</taxon>
        <taxon>Actinomycetes</taxon>
        <taxon>Kitasatosporales</taxon>
        <taxon>Streptomycetaceae</taxon>
        <taxon>Streptomyces</taxon>
    </lineage>
</organism>
<feature type="compositionally biased region" description="Low complexity" evidence="1">
    <location>
        <begin position="880"/>
        <end position="890"/>
    </location>
</feature>
<feature type="compositionally biased region" description="Basic and acidic residues" evidence="1">
    <location>
        <begin position="987"/>
        <end position="996"/>
    </location>
</feature>
<reference evidence="3" key="1">
    <citation type="journal article" date="2019" name="Int. J. Syst. Evol. Microbiol.">
        <title>The Global Catalogue of Microorganisms (GCM) 10K type strain sequencing project: providing services to taxonomists for standard genome sequencing and annotation.</title>
        <authorList>
            <consortium name="The Broad Institute Genomics Platform"/>
            <consortium name="The Broad Institute Genome Sequencing Center for Infectious Disease"/>
            <person name="Wu L."/>
            <person name="Ma J."/>
        </authorList>
    </citation>
    <scope>NUCLEOTIDE SEQUENCE [LARGE SCALE GENOMIC DNA]</scope>
    <source>
        <strain evidence="3">CGMCC 4.7020</strain>
    </source>
</reference>
<dbReference type="EMBL" id="JBHTMM010000218">
    <property type="protein sequence ID" value="MFD1313564.1"/>
    <property type="molecule type" value="Genomic_DNA"/>
</dbReference>
<keyword evidence="3" id="KW-1185">Reference proteome</keyword>
<evidence type="ECO:0000313" key="2">
    <source>
        <dbReference type="EMBL" id="MFD1313564.1"/>
    </source>
</evidence>
<comment type="caution">
    <text evidence="2">The sequence shown here is derived from an EMBL/GenBank/DDBJ whole genome shotgun (WGS) entry which is preliminary data.</text>
</comment>
<sequence length="1106" mass="122283">MITAATNVSERDPGSVNRSMLSEICFEFTSGRQVDSEHLSTADFDRFMQHVNSVGKVYRQVLEAPPANLTAKQALRALASVRSRKIMSLSADREALDALLVRRHGHLETAGPITQFDLKAITRAVSERLGVKPGLENCVDLAEAILGRLHPQGIRTARARDDWAEDSNRVEDRLVPGGIWPQLTSMKQVEEALGAAGRDSVAVVLEQGEKGTGHVRLYVNLGPDPQTERLQIVRVDPQAIHAVQTLSDDWWKPNSDRRALNAGRGTRMTVIDGMGQAITPIAPIDQPQSASTPRALVDAPIGRGYGAIGLESEVSEYPATDLLGGDLEYNTELARHASGFQLTTDHARIFKVRGQNFISKQDADRISGDEEPELGLMPIIEVVSPPLKVHPREPYLDLETALNVHAHIRERLLQPTLYRKAMPLATLLLPRHGWQLTQRAANVLVHPSLAKAGTHYLGPYNQFTVGANIGGASLVIALAQDRISKTRKNLRPALAAARAFASDVTTYFASWLLGRKVSDREVPFLFGVSPDLLQMDAYAWLMFNHVSADPLQRRFLTVLVKNMLPAALRNPFYVLRSSLSANTQHFLAENESFIKNRFFVRLVHAVEDYQKKQVVSMETIMSERTHGGKTVEEYLISAIRGTRVGQYETVGLRDYLEMDHANHELPLALFELRALERMEDASLHALARELHTTARNAHSLAMRAHHVDLAGSQRYAQKVLHDPWVQAMQQILGQLEHLQVTDDSGQSTRILPHHELLTLVVAITDSVAHGRDLNEYFGPIIRNVRARLLHAMGDRSPVPPRERQQFAHALQTLDASLRAFQHLRSVRVFTAHTDDSMRAGLTQALRDARNASHPDQALITRLERSLETWLSQVSQRNVPTTTDLAGTTPTHEQAATTNIAAADRRAHDAAQRMAALDTQREKYQQNRLTPGTEAHARASDVLRTHDRSDRQGTQAETSPSPTPFEAEGDLPAERTTGAGHSPQGQHSEGESETRQHPGIDVMPVHWEATSQQYVLDPRVLSNSTDGFEQQILATATLLHAASRQNAESKVAVGLASADPGQRAADMPRALQFFSAIVNSRTELFTPFTIALTLAKGSTIHVCSPIP</sequence>
<dbReference type="RefSeq" id="WP_381233904.1">
    <property type="nucleotide sequence ID" value="NZ_JBHSKH010000018.1"/>
</dbReference>
<evidence type="ECO:0000256" key="1">
    <source>
        <dbReference type="SAM" id="MobiDB-lite"/>
    </source>
</evidence>
<proteinExistence type="predicted"/>